<keyword evidence="2" id="KW-1185">Reference proteome</keyword>
<dbReference type="AlphaFoldDB" id="A0A8J1USC2"/>
<evidence type="ECO:0000313" key="1">
    <source>
        <dbReference type="EMBL" id="CAH1772699.1"/>
    </source>
</evidence>
<name>A0A8J1USC2_OWEFU</name>
<feature type="non-terminal residue" evidence="1">
    <location>
        <position position="107"/>
    </location>
</feature>
<comment type="caution">
    <text evidence="1">The sequence shown here is derived from an EMBL/GenBank/DDBJ whole genome shotgun (WGS) entry which is preliminary data.</text>
</comment>
<proteinExistence type="predicted"/>
<feature type="non-terminal residue" evidence="1">
    <location>
        <position position="1"/>
    </location>
</feature>
<protein>
    <submittedName>
        <fullName evidence="1">Uncharacterized protein</fullName>
    </submittedName>
</protein>
<dbReference type="Proteomes" id="UP000749559">
    <property type="component" value="Unassembled WGS sequence"/>
</dbReference>
<organism evidence="1 2">
    <name type="scientific">Owenia fusiformis</name>
    <name type="common">Polychaete worm</name>
    <dbReference type="NCBI Taxonomy" id="6347"/>
    <lineage>
        <taxon>Eukaryota</taxon>
        <taxon>Metazoa</taxon>
        <taxon>Spiralia</taxon>
        <taxon>Lophotrochozoa</taxon>
        <taxon>Annelida</taxon>
        <taxon>Polychaeta</taxon>
        <taxon>Sedentaria</taxon>
        <taxon>Canalipalpata</taxon>
        <taxon>Sabellida</taxon>
        <taxon>Oweniida</taxon>
        <taxon>Oweniidae</taxon>
        <taxon>Owenia</taxon>
    </lineage>
</organism>
<sequence>DNDMTPSQGVGVTCLLPYKLINTWCKLKHVNYEYKDLYIDYLAMHPAEGTSTVQSPLIVYMTWHIAGNIRTFLSDLTYIKSNKTQIRLSILFSFMNFYLSGLGGAYK</sequence>
<dbReference type="EMBL" id="CAIIXF020000001">
    <property type="protein sequence ID" value="CAH1772699.1"/>
    <property type="molecule type" value="Genomic_DNA"/>
</dbReference>
<reference evidence="1" key="1">
    <citation type="submission" date="2022-03" db="EMBL/GenBank/DDBJ databases">
        <authorList>
            <person name="Martin C."/>
        </authorList>
    </citation>
    <scope>NUCLEOTIDE SEQUENCE</scope>
</reference>
<accession>A0A8J1USC2</accession>
<evidence type="ECO:0000313" key="2">
    <source>
        <dbReference type="Proteomes" id="UP000749559"/>
    </source>
</evidence>
<gene>
    <name evidence="1" type="ORF">OFUS_LOCUS419</name>
</gene>